<evidence type="ECO:0000256" key="1">
    <source>
        <dbReference type="ARBA" id="ARBA00004123"/>
    </source>
</evidence>
<evidence type="ECO:0000313" key="9">
    <source>
        <dbReference type="Proteomes" id="UP000580250"/>
    </source>
</evidence>
<dbReference type="Pfam" id="PF00046">
    <property type="entry name" value="Homeodomain"/>
    <property type="match status" value="1"/>
</dbReference>
<dbReference type="InterPro" id="IPR001356">
    <property type="entry name" value="HD"/>
</dbReference>
<dbReference type="GO" id="GO:0000981">
    <property type="term" value="F:DNA-binding transcription factor activity, RNA polymerase II-specific"/>
    <property type="evidence" value="ECO:0007669"/>
    <property type="project" value="InterPro"/>
</dbReference>
<comment type="subcellular location">
    <subcellularLocation>
        <location evidence="1 5 6">Nucleus</location>
    </subcellularLocation>
</comment>
<feature type="domain" description="Homeobox" evidence="7">
    <location>
        <begin position="40"/>
        <end position="101"/>
    </location>
</feature>
<dbReference type="InterPro" id="IPR050649">
    <property type="entry name" value="Paired_Homeobox_TFs"/>
</dbReference>
<dbReference type="PANTHER" id="PTHR24329">
    <property type="entry name" value="HOMEOBOX PROTEIN ARISTALESS"/>
    <property type="match status" value="1"/>
</dbReference>
<dbReference type="SMART" id="SM00389">
    <property type="entry name" value="HOX"/>
    <property type="match status" value="1"/>
</dbReference>
<keyword evidence="2 5" id="KW-0238">DNA-binding</keyword>
<evidence type="ECO:0000256" key="3">
    <source>
        <dbReference type="ARBA" id="ARBA00023155"/>
    </source>
</evidence>
<dbReference type="PROSITE" id="PS50071">
    <property type="entry name" value="HOMEOBOX_2"/>
    <property type="match status" value="1"/>
</dbReference>
<evidence type="ECO:0000256" key="2">
    <source>
        <dbReference type="ARBA" id="ARBA00023125"/>
    </source>
</evidence>
<dbReference type="GO" id="GO:0000977">
    <property type="term" value="F:RNA polymerase II transcription regulatory region sequence-specific DNA binding"/>
    <property type="evidence" value="ECO:0007669"/>
    <property type="project" value="TreeGrafter"/>
</dbReference>
<dbReference type="PROSITE" id="PS00027">
    <property type="entry name" value="HOMEOBOX_1"/>
    <property type="match status" value="1"/>
</dbReference>
<dbReference type="Proteomes" id="UP000580250">
    <property type="component" value="Unassembled WGS sequence"/>
</dbReference>
<organism evidence="8 9">
    <name type="scientific">Meloidogyne enterolobii</name>
    <name type="common">Root-knot nematode worm</name>
    <name type="synonym">Meloidogyne mayaguensis</name>
    <dbReference type="NCBI Taxonomy" id="390850"/>
    <lineage>
        <taxon>Eukaryota</taxon>
        <taxon>Metazoa</taxon>
        <taxon>Ecdysozoa</taxon>
        <taxon>Nematoda</taxon>
        <taxon>Chromadorea</taxon>
        <taxon>Rhabditida</taxon>
        <taxon>Tylenchina</taxon>
        <taxon>Tylenchomorpha</taxon>
        <taxon>Tylenchoidea</taxon>
        <taxon>Meloidogynidae</taxon>
        <taxon>Meloidogyninae</taxon>
        <taxon>Meloidogyne</taxon>
    </lineage>
</organism>
<feature type="DNA-binding region" description="Homeobox" evidence="5">
    <location>
        <begin position="42"/>
        <end position="102"/>
    </location>
</feature>
<dbReference type="AlphaFoldDB" id="A0A6V7VQ62"/>
<accession>A0A6V7VQ62</accession>
<dbReference type="GO" id="GO:0005634">
    <property type="term" value="C:nucleus"/>
    <property type="evidence" value="ECO:0007669"/>
    <property type="project" value="UniProtKB-SubCell"/>
</dbReference>
<dbReference type="PANTHER" id="PTHR24329:SF543">
    <property type="entry name" value="FI01017P-RELATED"/>
    <property type="match status" value="1"/>
</dbReference>
<dbReference type="Gene3D" id="1.10.10.60">
    <property type="entry name" value="Homeodomain-like"/>
    <property type="match status" value="1"/>
</dbReference>
<dbReference type="SUPFAM" id="SSF46689">
    <property type="entry name" value="Homeodomain-like"/>
    <property type="match status" value="1"/>
</dbReference>
<gene>
    <name evidence="8" type="ORF">MENT_LOCUS28920</name>
</gene>
<evidence type="ECO:0000256" key="4">
    <source>
        <dbReference type="ARBA" id="ARBA00023242"/>
    </source>
</evidence>
<dbReference type="OrthoDB" id="6159439at2759"/>
<dbReference type="EMBL" id="CAJEWN010000290">
    <property type="protein sequence ID" value="CAD2177063.1"/>
    <property type="molecule type" value="Genomic_DNA"/>
</dbReference>
<sequence>MARRRSKKNSKKLNKKIIQSKKFKINRKASEISLQEEETKSTRRTRMNFSEEQICYLEDFFGNTCHYPDSYQKEEIARRLNITTDRITVWFQNRRSKFRKLVRAKNSKFKDWEFKLNLKFDSKEK</sequence>
<keyword evidence="3 5" id="KW-0371">Homeobox</keyword>
<name>A0A6V7VQ62_MELEN</name>
<comment type="caution">
    <text evidence="8">The sequence shown here is derived from an EMBL/GenBank/DDBJ whole genome shotgun (WGS) entry which is preliminary data.</text>
</comment>
<dbReference type="CDD" id="cd00086">
    <property type="entry name" value="homeodomain"/>
    <property type="match status" value="1"/>
</dbReference>
<evidence type="ECO:0000256" key="5">
    <source>
        <dbReference type="PROSITE-ProRule" id="PRU00108"/>
    </source>
</evidence>
<reference evidence="8 9" key="1">
    <citation type="submission" date="2020-08" db="EMBL/GenBank/DDBJ databases">
        <authorList>
            <person name="Koutsovoulos G."/>
            <person name="Danchin GJ E."/>
        </authorList>
    </citation>
    <scope>NUCLEOTIDE SEQUENCE [LARGE SCALE GENOMIC DNA]</scope>
</reference>
<proteinExistence type="predicted"/>
<protein>
    <recommendedName>
        <fullName evidence="7">Homeobox domain-containing protein</fullName>
    </recommendedName>
</protein>
<evidence type="ECO:0000259" key="7">
    <source>
        <dbReference type="PROSITE" id="PS50071"/>
    </source>
</evidence>
<dbReference type="InterPro" id="IPR009057">
    <property type="entry name" value="Homeodomain-like_sf"/>
</dbReference>
<dbReference type="InterPro" id="IPR017970">
    <property type="entry name" value="Homeobox_CS"/>
</dbReference>
<keyword evidence="4 5" id="KW-0539">Nucleus</keyword>
<evidence type="ECO:0000256" key="6">
    <source>
        <dbReference type="RuleBase" id="RU000682"/>
    </source>
</evidence>
<evidence type="ECO:0000313" key="8">
    <source>
        <dbReference type="EMBL" id="CAD2177063.1"/>
    </source>
</evidence>